<evidence type="ECO:0000313" key="1">
    <source>
        <dbReference type="EMBL" id="KAI3680519.1"/>
    </source>
</evidence>
<comment type="caution">
    <text evidence="1">The sequence shown here is derived from an EMBL/GenBank/DDBJ whole genome shotgun (WGS) entry which is preliminary data.</text>
</comment>
<reference evidence="2" key="1">
    <citation type="journal article" date="2022" name="Mol. Ecol. Resour.">
        <title>The genomes of chicory, endive, great burdock and yacon provide insights into Asteraceae palaeo-polyploidization history and plant inulin production.</title>
        <authorList>
            <person name="Fan W."/>
            <person name="Wang S."/>
            <person name="Wang H."/>
            <person name="Wang A."/>
            <person name="Jiang F."/>
            <person name="Liu H."/>
            <person name="Zhao H."/>
            <person name="Xu D."/>
            <person name="Zhang Y."/>
        </authorList>
    </citation>
    <scope>NUCLEOTIDE SEQUENCE [LARGE SCALE GENOMIC DNA]</scope>
    <source>
        <strain evidence="2">cv. Niubang</strain>
    </source>
</reference>
<accession>A0ACB8Y6N0</accession>
<gene>
    <name evidence="1" type="ORF">L6452_35290</name>
</gene>
<reference evidence="1 2" key="2">
    <citation type="journal article" date="2022" name="Mol. Ecol. Resour.">
        <title>The genomes of chicory, endive, great burdock and yacon provide insights into Asteraceae paleo-polyploidization history and plant inulin production.</title>
        <authorList>
            <person name="Fan W."/>
            <person name="Wang S."/>
            <person name="Wang H."/>
            <person name="Wang A."/>
            <person name="Jiang F."/>
            <person name="Liu H."/>
            <person name="Zhao H."/>
            <person name="Xu D."/>
            <person name="Zhang Y."/>
        </authorList>
    </citation>
    <scope>NUCLEOTIDE SEQUENCE [LARGE SCALE GENOMIC DNA]</scope>
    <source>
        <strain evidence="2">cv. Niubang</strain>
    </source>
</reference>
<dbReference type="EMBL" id="CM042059">
    <property type="protein sequence ID" value="KAI3680519.1"/>
    <property type="molecule type" value="Genomic_DNA"/>
</dbReference>
<sequence>MSTSAESVVEPPELSGRNAYDLLGVSESCTFAEIKASFRKLAKETHPDISQSADGFYNSNRFVQIHATYEKKEKRNCPFQPLFTLVYKRCPLLHKVYNALCLPRVTALRKGKKKSFFIETMGNSSESSTRVLRRKMDDKLPENISGKRNPTVRIYNRSRVPRLRWTNELHQCFVNAVRKLGGEERATPKMILQMMNMKGLTVSHVKSHLQMFRSMKNEVILEATPMAEQAENCNHNYLFFARQNNYHGTSVNNGYERLEHYKYNSLSRLEDNRKMVEMERNRLKVKESLLVLNLKKLRTSVLGQMDPPLVHSNRLVDAHDNKSHQGSDDTENVEDPCDAFLSSSTAVNVELSLGGIYTSSIPSCASVINVSF</sequence>
<dbReference type="Proteomes" id="UP001055879">
    <property type="component" value="Linkage Group LG13"/>
</dbReference>
<evidence type="ECO:0000313" key="2">
    <source>
        <dbReference type="Proteomes" id="UP001055879"/>
    </source>
</evidence>
<name>A0ACB8Y6N0_ARCLA</name>
<proteinExistence type="predicted"/>
<organism evidence="1 2">
    <name type="scientific">Arctium lappa</name>
    <name type="common">Greater burdock</name>
    <name type="synonym">Lappa major</name>
    <dbReference type="NCBI Taxonomy" id="4217"/>
    <lineage>
        <taxon>Eukaryota</taxon>
        <taxon>Viridiplantae</taxon>
        <taxon>Streptophyta</taxon>
        <taxon>Embryophyta</taxon>
        <taxon>Tracheophyta</taxon>
        <taxon>Spermatophyta</taxon>
        <taxon>Magnoliopsida</taxon>
        <taxon>eudicotyledons</taxon>
        <taxon>Gunneridae</taxon>
        <taxon>Pentapetalae</taxon>
        <taxon>asterids</taxon>
        <taxon>campanulids</taxon>
        <taxon>Asterales</taxon>
        <taxon>Asteraceae</taxon>
        <taxon>Carduoideae</taxon>
        <taxon>Cardueae</taxon>
        <taxon>Arctiinae</taxon>
        <taxon>Arctium</taxon>
    </lineage>
</organism>
<protein>
    <submittedName>
        <fullName evidence="1">Uncharacterized protein</fullName>
    </submittedName>
</protein>
<keyword evidence="2" id="KW-1185">Reference proteome</keyword>